<dbReference type="InterPro" id="IPR036291">
    <property type="entry name" value="NAD(P)-bd_dom_sf"/>
</dbReference>
<dbReference type="SMART" id="SM00881">
    <property type="entry name" value="CoA_binding"/>
    <property type="match status" value="1"/>
</dbReference>
<dbReference type="GO" id="GO:0003700">
    <property type="term" value="F:DNA-binding transcription factor activity"/>
    <property type="evidence" value="ECO:0007669"/>
    <property type="project" value="UniProtKB-UniRule"/>
</dbReference>
<evidence type="ECO:0000313" key="8">
    <source>
        <dbReference type="EMBL" id="KGN72382.1"/>
    </source>
</evidence>
<reference evidence="9 11" key="2">
    <citation type="submission" date="2018-06" db="EMBL/GenBank/DDBJ databases">
        <authorList>
            <consortium name="Pathogen Informatics"/>
            <person name="Doyle S."/>
        </authorList>
    </citation>
    <scope>NUCLEOTIDE SEQUENCE [LARGE SCALE GENOMIC DNA]</scope>
    <source>
        <strain evidence="9 11">NCTC11632</strain>
    </source>
</reference>
<dbReference type="Proteomes" id="UP000030103">
    <property type="component" value="Unassembled WGS sequence"/>
</dbReference>
<dbReference type="GO" id="GO:0003677">
    <property type="term" value="F:DNA binding"/>
    <property type="evidence" value="ECO:0007669"/>
    <property type="project" value="UniProtKB-UniRule"/>
</dbReference>
<proteinExistence type="inferred from homology"/>
<dbReference type="InterPro" id="IPR003781">
    <property type="entry name" value="CoA-bd"/>
</dbReference>
<dbReference type="Gene3D" id="1.10.10.10">
    <property type="entry name" value="Winged helix-like DNA-binding domain superfamily/Winged helix DNA-binding domain"/>
    <property type="match status" value="1"/>
</dbReference>
<evidence type="ECO:0000256" key="3">
    <source>
        <dbReference type="ARBA" id="ARBA00023015"/>
    </source>
</evidence>
<evidence type="ECO:0000313" key="9">
    <source>
        <dbReference type="EMBL" id="SUB88506.1"/>
    </source>
</evidence>
<evidence type="ECO:0000256" key="6">
    <source>
        <dbReference type="HAMAP-Rule" id="MF_01131"/>
    </source>
</evidence>
<dbReference type="Proteomes" id="UP000254156">
    <property type="component" value="Unassembled WGS sequence"/>
</dbReference>
<dbReference type="GO" id="GO:0045892">
    <property type="term" value="P:negative regulation of DNA-templated transcription"/>
    <property type="evidence" value="ECO:0007669"/>
    <property type="project" value="InterPro"/>
</dbReference>
<dbReference type="InterPro" id="IPR036388">
    <property type="entry name" value="WH-like_DNA-bd_sf"/>
</dbReference>
<evidence type="ECO:0000256" key="2">
    <source>
        <dbReference type="ARBA" id="ARBA00022491"/>
    </source>
</evidence>
<keyword evidence="2 6" id="KW-0678">Repressor</keyword>
<dbReference type="NCBIfam" id="NF003996">
    <property type="entry name" value="PRK05472.2-5"/>
    <property type="match status" value="1"/>
</dbReference>
<keyword evidence="4 6" id="KW-0238">DNA-binding</keyword>
<dbReference type="Pfam" id="PF06971">
    <property type="entry name" value="Put_DNA-bind_N"/>
    <property type="match status" value="1"/>
</dbReference>
<dbReference type="SUPFAM" id="SSF51735">
    <property type="entry name" value="NAD(P)-binding Rossmann-fold domains"/>
    <property type="match status" value="1"/>
</dbReference>
<evidence type="ECO:0000313" key="11">
    <source>
        <dbReference type="Proteomes" id="UP000254156"/>
    </source>
</evidence>
<comment type="similarity">
    <text evidence="6">Belongs to the transcriptional regulatory Rex family.</text>
</comment>
<dbReference type="STRING" id="28115.HQ47_10640"/>
<keyword evidence="5 6" id="KW-0804">Transcription</keyword>
<keyword evidence="1 6" id="KW-0963">Cytoplasm</keyword>
<comment type="subunit">
    <text evidence="6">Homodimer.</text>
</comment>
<comment type="function">
    <text evidence="6">Modulates transcription in response to changes in cellular NADH/NAD(+) redox state.</text>
</comment>
<accession>A0A0A2E469</accession>
<gene>
    <name evidence="6 9" type="primary">rex</name>
    <name evidence="8" type="ORF">HQ47_10640</name>
    <name evidence="9" type="ORF">NCTC11632_00576</name>
</gene>
<dbReference type="Gene3D" id="3.40.50.720">
    <property type="entry name" value="NAD(P)-binding Rossmann-like Domain"/>
    <property type="match status" value="1"/>
</dbReference>
<evidence type="ECO:0000256" key="1">
    <source>
        <dbReference type="ARBA" id="ARBA00022490"/>
    </source>
</evidence>
<organism evidence="8 10">
    <name type="scientific">Porphyromonas macacae</name>
    <dbReference type="NCBI Taxonomy" id="28115"/>
    <lineage>
        <taxon>Bacteria</taxon>
        <taxon>Pseudomonadati</taxon>
        <taxon>Bacteroidota</taxon>
        <taxon>Bacteroidia</taxon>
        <taxon>Bacteroidales</taxon>
        <taxon>Porphyromonadaceae</taxon>
        <taxon>Porphyromonas</taxon>
    </lineage>
</organism>
<evidence type="ECO:0000259" key="7">
    <source>
        <dbReference type="SMART" id="SM00881"/>
    </source>
</evidence>
<dbReference type="GO" id="GO:0051775">
    <property type="term" value="P:response to redox state"/>
    <property type="evidence" value="ECO:0007669"/>
    <property type="project" value="InterPro"/>
</dbReference>
<dbReference type="SUPFAM" id="SSF46785">
    <property type="entry name" value="Winged helix' DNA-binding domain"/>
    <property type="match status" value="1"/>
</dbReference>
<dbReference type="PANTHER" id="PTHR35786">
    <property type="entry name" value="REDOX-SENSING TRANSCRIPTIONAL REPRESSOR REX"/>
    <property type="match status" value="1"/>
</dbReference>
<dbReference type="eggNOG" id="COG2344">
    <property type="taxonomic scope" value="Bacteria"/>
</dbReference>
<dbReference type="EMBL" id="UGTF01000002">
    <property type="protein sequence ID" value="SUB88506.1"/>
    <property type="molecule type" value="Genomic_DNA"/>
</dbReference>
<name>A0A0A2E469_9PORP</name>
<dbReference type="Pfam" id="PF02629">
    <property type="entry name" value="CoA_binding"/>
    <property type="match status" value="1"/>
</dbReference>
<reference evidence="8 10" key="1">
    <citation type="submission" date="2014-09" db="EMBL/GenBank/DDBJ databases">
        <title>Draft Genome Sequence of Porphyromonas macacae COT-192_OH2859.</title>
        <authorList>
            <person name="Wallis C."/>
            <person name="Deusch O."/>
            <person name="O'Flynn C."/>
            <person name="Davis I."/>
            <person name="Horsfall A."/>
            <person name="Kirkwood N."/>
            <person name="Harris S."/>
            <person name="Eisen J.A."/>
            <person name="Coil D.A."/>
            <person name="Darling A.E."/>
            <person name="Jospin G."/>
            <person name="Alexiev A."/>
        </authorList>
    </citation>
    <scope>NUCLEOTIDE SEQUENCE [LARGE SCALE GENOMIC DNA]</scope>
    <source>
        <strain evidence="10">COT-192 OH2859</strain>
        <strain evidence="8">COT-192_OH2859</strain>
    </source>
</reference>
<dbReference type="GO" id="GO:0005737">
    <property type="term" value="C:cytoplasm"/>
    <property type="evidence" value="ECO:0007669"/>
    <property type="project" value="UniProtKB-SubCell"/>
</dbReference>
<sequence length="227" mass="25187">MPAKKKPNGEKGCKQNQCMIPEPSLRRLPWYLSYAKLLLAEGQNSVSSTQIAQGVGVDSSLVAKDLSYVNLKGRTRIGYRTEEMVEVLEDFLGFTENHRAFLFGVGNLGAALLEDRGLRQFGLEIVAGFDVNSKVIGTRIDEIPIFSMDDLAEQAKLHPEVHIGILTVPIQTAQAVTDQLIECGIYAIWNFTPYRISVPEGVVVQNTSMYAHLALMFNRMKCGLHTD</sequence>
<dbReference type="EMBL" id="JRFA01000031">
    <property type="protein sequence ID" value="KGN72382.1"/>
    <property type="molecule type" value="Genomic_DNA"/>
</dbReference>
<dbReference type="RefSeq" id="WP_036870731.1">
    <property type="nucleotide sequence ID" value="NZ_JRFA01000031.1"/>
</dbReference>
<keyword evidence="3 6" id="KW-0805">Transcription regulation</keyword>
<evidence type="ECO:0000256" key="5">
    <source>
        <dbReference type="ARBA" id="ARBA00023163"/>
    </source>
</evidence>
<dbReference type="InterPro" id="IPR036390">
    <property type="entry name" value="WH_DNA-bd_sf"/>
</dbReference>
<feature type="domain" description="CoA-binding" evidence="7">
    <location>
        <begin position="93"/>
        <end position="195"/>
    </location>
</feature>
<keyword evidence="10" id="KW-1185">Reference proteome</keyword>
<protein>
    <recommendedName>
        <fullName evidence="6">Redox-sensing transcriptional repressor Rex</fullName>
    </recommendedName>
</protein>
<dbReference type="AlphaFoldDB" id="A0A0A2E469"/>
<comment type="subcellular location">
    <subcellularLocation>
        <location evidence="6">Cytoplasm</location>
    </subcellularLocation>
</comment>
<dbReference type="HAMAP" id="MF_01131">
    <property type="entry name" value="Rex"/>
    <property type="match status" value="1"/>
</dbReference>
<feature type="DNA-binding region" description="H-T-H motif" evidence="6">
    <location>
        <begin position="30"/>
        <end position="69"/>
    </location>
</feature>
<evidence type="ECO:0000256" key="4">
    <source>
        <dbReference type="ARBA" id="ARBA00023125"/>
    </source>
</evidence>
<dbReference type="NCBIfam" id="NF003994">
    <property type="entry name" value="PRK05472.2-3"/>
    <property type="match status" value="1"/>
</dbReference>
<keyword evidence="6" id="KW-0520">NAD</keyword>
<dbReference type="OrthoDB" id="9784760at2"/>
<dbReference type="InterPro" id="IPR009718">
    <property type="entry name" value="Rex_DNA-bd_C_dom"/>
</dbReference>
<evidence type="ECO:0000313" key="10">
    <source>
        <dbReference type="Proteomes" id="UP000030103"/>
    </source>
</evidence>
<feature type="binding site" evidence="6">
    <location>
        <begin position="104"/>
        <end position="109"/>
    </location>
    <ligand>
        <name>NAD(+)</name>
        <dbReference type="ChEBI" id="CHEBI:57540"/>
    </ligand>
</feature>
<dbReference type="NCBIfam" id="NF003995">
    <property type="entry name" value="PRK05472.2-4"/>
    <property type="match status" value="1"/>
</dbReference>
<dbReference type="InterPro" id="IPR022876">
    <property type="entry name" value="Tscrpt_rep_Rex"/>
</dbReference>
<dbReference type="PANTHER" id="PTHR35786:SF1">
    <property type="entry name" value="REDOX-SENSING TRANSCRIPTIONAL REPRESSOR REX 1"/>
    <property type="match status" value="1"/>
</dbReference>